<dbReference type="Gene3D" id="3.90.640.10">
    <property type="entry name" value="Actin, Chain A, domain 4"/>
    <property type="match status" value="1"/>
</dbReference>
<dbReference type="Gene3D" id="3.30.420.40">
    <property type="match status" value="2"/>
</dbReference>
<evidence type="ECO:0000313" key="5">
    <source>
        <dbReference type="EMBL" id="PRH81242.1"/>
    </source>
</evidence>
<dbReference type="SUPFAM" id="SSF53067">
    <property type="entry name" value="Actin-like ATPase domain"/>
    <property type="match status" value="2"/>
</dbReference>
<name>A0A2P6M5G2_9GAMM</name>
<dbReference type="InterPro" id="IPR018181">
    <property type="entry name" value="Heat_shock_70_CS"/>
</dbReference>
<dbReference type="GO" id="GO:0140662">
    <property type="term" value="F:ATP-dependent protein folding chaperone"/>
    <property type="evidence" value="ECO:0007669"/>
    <property type="project" value="InterPro"/>
</dbReference>
<gene>
    <name evidence="5" type="ORF">C6N40_13630</name>
</gene>
<evidence type="ECO:0000256" key="1">
    <source>
        <dbReference type="ARBA" id="ARBA00007381"/>
    </source>
</evidence>
<evidence type="ECO:0000256" key="4">
    <source>
        <dbReference type="SAM" id="Coils"/>
    </source>
</evidence>
<dbReference type="AlphaFoldDB" id="A0A2P6M5G2"/>
<dbReference type="EMBL" id="PVLF01000035">
    <property type="protein sequence ID" value="PRH81242.1"/>
    <property type="molecule type" value="Genomic_DNA"/>
</dbReference>
<keyword evidence="2" id="KW-0547">Nucleotide-binding</keyword>
<evidence type="ECO:0000313" key="6">
    <source>
        <dbReference type="Proteomes" id="UP000241736"/>
    </source>
</evidence>
<dbReference type="PRINTS" id="PR00301">
    <property type="entry name" value="HEATSHOCK70"/>
</dbReference>
<accession>A0A2P6M5G2</accession>
<dbReference type="CDD" id="cd24029">
    <property type="entry name" value="ASKHA_NBD_HSP70_DnaK_HscA_HscC"/>
    <property type="match status" value="1"/>
</dbReference>
<evidence type="ECO:0000256" key="3">
    <source>
        <dbReference type="ARBA" id="ARBA00022840"/>
    </source>
</evidence>
<dbReference type="InterPro" id="IPR043129">
    <property type="entry name" value="ATPase_NBD"/>
</dbReference>
<organism evidence="5 6">
    <name type="scientific">Arenimonas caeni</name>
    <dbReference type="NCBI Taxonomy" id="2058085"/>
    <lineage>
        <taxon>Bacteria</taxon>
        <taxon>Pseudomonadati</taxon>
        <taxon>Pseudomonadota</taxon>
        <taxon>Gammaproteobacteria</taxon>
        <taxon>Lysobacterales</taxon>
        <taxon>Lysobacteraceae</taxon>
        <taxon>Arenimonas</taxon>
    </lineage>
</organism>
<dbReference type="Pfam" id="PF00012">
    <property type="entry name" value="HSP70"/>
    <property type="match status" value="1"/>
</dbReference>
<dbReference type="InterPro" id="IPR013126">
    <property type="entry name" value="Hsp_70_fam"/>
</dbReference>
<dbReference type="Proteomes" id="UP000241736">
    <property type="component" value="Unassembled WGS sequence"/>
</dbReference>
<comment type="caution">
    <text evidence="5">The sequence shown here is derived from an EMBL/GenBank/DDBJ whole genome shotgun (WGS) entry which is preliminary data.</text>
</comment>
<comment type="similarity">
    <text evidence="1">Belongs to the heat shock protein 70 family.</text>
</comment>
<dbReference type="GO" id="GO:0005524">
    <property type="term" value="F:ATP binding"/>
    <property type="evidence" value="ECO:0007669"/>
    <property type="project" value="UniProtKB-KW"/>
</dbReference>
<dbReference type="PROSITE" id="PS00297">
    <property type="entry name" value="HSP70_1"/>
    <property type="match status" value="1"/>
</dbReference>
<dbReference type="PANTHER" id="PTHR19375">
    <property type="entry name" value="HEAT SHOCK PROTEIN 70KDA"/>
    <property type="match status" value="1"/>
</dbReference>
<evidence type="ECO:0000256" key="2">
    <source>
        <dbReference type="ARBA" id="ARBA00022741"/>
    </source>
</evidence>
<feature type="coiled-coil region" evidence="4">
    <location>
        <begin position="625"/>
        <end position="657"/>
    </location>
</feature>
<reference evidence="5 6" key="1">
    <citation type="submission" date="2018-03" db="EMBL/GenBank/DDBJ databases">
        <title>Arenimonas caeni sp. nov., isolated from activated sludge.</title>
        <authorList>
            <person name="Liu H."/>
        </authorList>
    </citation>
    <scope>NUCLEOTIDE SEQUENCE [LARGE SCALE GENOMIC DNA]</scope>
    <source>
        <strain evidence="6">z29</strain>
    </source>
</reference>
<proteinExistence type="inferred from homology"/>
<keyword evidence="6" id="KW-1185">Reference proteome</keyword>
<keyword evidence="4" id="KW-0175">Coiled coil</keyword>
<protein>
    <submittedName>
        <fullName evidence="5">Heat-shock protein Hsp70</fullName>
    </submittedName>
</protein>
<sequence>MSIYVGIDLGTTNSAICTYDGEDVRVWKSPEQNDVTPSVIYNDGRRRYVGKRAYDLAPASPDSTARLFKRIMGTSTPVRLRGAAEPMTPQECSAEVLKTLFGYLPEEVKREVVGTVITVPAAFNQMQKDATLQAAELAGIGAVTLMQEPVAAVMSVMRKRSTDGIFIVYDLGGGTLDVAIADASSGRVSLQAHGGIEMCGGRDWDREIADNVVVPWLREQFELPDSLRTDPTYRPLVSLVEWAAEKAKIELSAQGSSSVSLAETEVRLRDLAGVEIYVDCALDKDQLDSLIEQQINDSVRAVRDAMEKAHIAPHDVNRVVFVGGPTQYKTVRERVAFELGVSGALDVNAMTAVAEGAAVFAESIDWSSEKRGRKSSRGVLSADSLGLTLNYTARTPAGKAKLIVRVAGNVPSGSEFQIDSLDTGWSSGRLSLVDGASVDLTLTKNGENTFRVLALDGGGSPIELPTRDIVISRTAATVDAIPASHSVGLEVLDKVGGQPELEWIVRSGDPLPKRGQLRVVSARSIRAGGAGALIFKLWQGEISAPVTDNLFIGELKITGDNLESGVIAQGEEIICEYEVSDAGTLSMEVSVPGANVTVGSGLNFYSTKEGELNFEDASERVAEAIASLTARVSEMRANIEDDELEVAQSKLDDAEKRGQANDAEGAKAALDRTHEVKRILASVRKRNLPQTRKIDLDSCVKFFNEVCREVAKPSESTQFDNAARSAAQLMDRQGSDFEIQLERMRGINWDVLFRQDWFVIDRFKSLASTPHLFADRAEHVRLVALGHDAIRKDEIAALREILGLMYSIKISSGGDREMLLDSNIVRA</sequence>
<dbReference type="RefSeq" id="WP_106991575.1">
    <property type="nucleotide sequence ID" value="NZ_KZ679109.1"/>
</dbReference>
<keyword evidence="3" id="KW-0067">ATP-binding</keyword>
<dbReference type="OrthoDB" id="9766019at2"/>